<feature type="domain" description="SLH" evidence="3">
    <location>
        <begin position="25"/>
        <end position="127"/>
    </location>
</feature>
<organism evidence="4 5">
    <name type="scientific">Paenibacillus suaedae</name>
    <dbReference type="NCBI Taxonomy" id="3077233"/>
    <lineage>
        <taxon>Bacteria</taxon>
        <taxon>Bacillati</taxon>
        <taxon>Bacillota</taxon>
        <taxon>Bacilli</taxon>
        <taxon>Bacillales</taxon>
        <taxon>Paenibacillaceae</taxon>
        <taxon>Paenibacillus</taxon>
    </lineage>
</organism>
<dbReference type="PANTHER" id="PTHR42776:SF27">
    <property type="entry name" value="DIPEPTIDYL PEPTIDASE FAMILY MEMBER 6"/>
    <property type="match status" value="1"/>
</dbReference>
<evidence type="ECO:0000256" key="1">
    <source>
        <dbReference type="ARBA" id="ARBA00022801"/>
    </source>
</evidence>
<proteinExistence type="predicted"/>
<sequence length="783" mass="87189">MNARKKRLVSTAIAAIMAVSVPVSVMAQDGAKQAAPWYQDEVQVLATKGIVDKGVQQNQAISVKNFIRYAVVSLTYQHGIDPMKVASEKGWLKEGEFTSVDAPIKRGEMARMMVRALGKEQGETSLAEYATSAKALGLIQGNADGSLHEDQPVTVAQAAVVLKNHINKMLATMDDRGVSQISVEDFFRSPGSFGYELSPDGKYLSYAGTWENRSNVFVEKIGEKSEPIRVTSSKDRDIAGFFWKGDNILYRKDKGGDENFHVYSSTFNGNKEVDLTPYDKVSVQLVSELSGVKDEILISMNKEDAAIFDVYKLNVKTGETKLIAKNPGNITAWVADRQGKIRLASESDGVVSTLLYRDTEEEAFKPLVTLNNGDAMNPLGFSADGKSIYAVSNNGRDKMALVKLNVKGEEEVLYQHPEVDVTEAYYDKNQDKMLAAVYVTDKAHLAFFDDKFEAMYRKLQQKLGVSESEIGLNDYNEDMTRLIVSVSNDKTYGMYYLYDNVSGELTSLGNLSTWLNPDQMADMYPISYKSRDGLTIHGYLTLPKNKKPHNLPMIVNPHGGPWTRDTWGFNPEAQLLANRGYAVLQVNFRASMGYGKSFRDAGNKQWGLKIQDDITDGVKWSIQQGIADPKRVGIYGQSFGGYSTLTGITKTPELYAAAVDYVGVSNMFTFLGSIPPYWETMRNLLNERVGDVEKDKEMLKQVSPMFHVDKIVTPLFVAQGANDPRVNKAESDQLVEALKKRGVQVEYMVKDNEGHGFTSEENLIDFFSTMIKFLDKNLKPQSK</sequence>
<keyword evidence="1 4" id="KW-0378">Hydrolase</keyword>
<dbReference type="InterPro" id="IPR011042">
    <property type="entry name" value="6-blade_b-propeller_TolB-like"/>
</dbReference>
<dbReference type="Pfam" id="PF00326">
    <property type="entry name" value="Peptidase_S9"/>
    <property type="match status" value="1"/>
</dbReference>
<dbReference type="Gene3D" id="2.120.10.30">
    <property type="entry name" value="TolB, C-terminal domain"/>
    <property type="match status" value="1"/>
</dbReference>
<name>A0AAJ2JU87_9BACL</name>
<dbReference type="PROSITE" id="PS51272">
    <property type="entry name" value="SLH"/>
    <property type="match status" value="1"/>
</dbReference>
<protein>
    <submittedName>
        <fullName evidence="4">S9 family peptidase</fullName>
        <ecNumber evidence="4">3.4.-.-</ecNumber>
    </submittedName>
</protein>
<dbReference type="PANTHER" id="PTHR42776">
    <property type="entry name" value="SERINE PEPTIDASE S9 FAMILY MEMBER"/>
    <property type="match status" value="1"/>
</dbReference>
<dbReference type="Proteomes" id="UP001250538">
    <property type="component" value="Unassembled WGS sequence"/>
</dbReference>
<dbReference type="EMBL" id="JAVYAA010000002">
    <property type="protein sequence ID" value="MDT8976352.1"/>
    <property type="molecule type" value="Genomic_DNA"/>
</dbReference>
<dbReference type="GO" id="GO:0004252">
    <property type="term" value="F:serine-type endopeptidase activity"/>
    <property type="evidence" value="ECO:0007669"/>
    <property type="project" value="TreeGrafter"/>
</dbReference>
<dbReference type="AlphaFoldDB" id="A0AAJ2JU87"/>
<accession>A0AAJ2JU87</accession>
<keyword evidence="5" id="KW-1185">Reference proteome</keyword>
<feature type="chain" id="PRO_5042461154" evidence="2">
    <location>
        <begin position="28"/>
        <end position="783"/>
    </location>
</feature>
<reference evidence="5" key="1">
    <citation type="submission" date="2023-09" db="EMBL/GenBank/DDBJ databases">
        <title>Paenibacillus sp. chi10 Genome sequencing and assembly.</title>
        <authorList>
            <person name="Kim I."/>
        </authorList>
    </citation>
    <scope>NUCLEOTIDE SEQUENCE [LARGE SCALE GENOMIC DNA]</scope>
    <source>
        <strain evidence="5">chi10</strain>
    </source>
</reference>
<dbReference type="EC" id="3.4.-.-" evidence="4"/>
<feature type="signal peptide" evidence="2">
    <location>
        <begin position="1"/>
        <end position="27"/>
    </location>
</feature>
<gene>
    <name evidence="4" type="ORF">RQP50_08845</name>
</gene>
<comment type="caution">
    <text evidence="4">The sequence shown here is derived from an EMBL/GenBank/DDBJ whole genome shotgun (WGS) entry which is preliminary data.</text>
</comment>
<evidence type="ECO:0000313" key="4">
    <source>
        <dbReference type="EMBL" id="MDT8976352.1"/>
    </source>
</evidence>
<dbReference type="RefSeq" id="WP_315744879.1">
    <property type="nucleotide sequence ID" value="NZ_JAVYAA010000002.1"/>
</dbReference>
<keyword evidence="2" id="KW-0732">Signal</keyword>
<dbReference type="GO" id="GO:0006508">
    <property type="term" value="P:proteolysis"/>
    <property type="evidence" value="ECO:0007669"/>
    <property type="project" value="InterPro"/>
</dbReference>
<dbReference type="SUPFAM" id="SSF53474">
    <property type="entry name" value="alpha/beta-Hydrolases"/>
    <property type="match status" value="1"/>
</dbReference>
<evidence type="ECO:0000256" key="2">
    <source>
        <dbReference type="SAM" id="SignalP"/>
    </source>
</evidence>
<evidence type="ECO:0000313" key="5">
    <source>
        <dbReference type="Proteomes" id="UP001250538"/>
    </source>
</evidence>
<dbReference type="InterPro" id="IPR029058">
    <property type="entry name" value="AB_hydrolase_fold"/>
</dbReference>
<evidence type="ECO:0000259" key="3">
    <source>
        <dbReference type="PROSITE" id="PS51272"/>
    </source>
</evidence>
<dbReference type="Gene3D" id="3.40.50.1820">
    <property type="entry name" value="alpha/beta hydrolase"/>
    <property type="match status" value="1"/>
</dbReference>
<dbReference type="SUPFAM" id="SSF82171">
    <property type="entry name" value="DPP6 N-terminal domain-like"/>
    <property type="match status" value="1"/>
</dbReference>
<dbReference type="InterPro" id="IPR001375">
    <property type="entry name" value="Peptidase_S9_cat"/>
</dbReference>
<dbReference type="InterPro" id="IPR001119">
    <property type="entry name" value="SLH_dom"/>
</dbReference>